<dbReference type="GO" id="GO:0071973">
    <property type="term" value="P:bacterial-type flagellum-dependent cell motility"/>
    <property type="evidence" value="ECO:0007669"/>
    <property type="project" value="InterPro"/>
</dbReference>
<proteinExistence type="inferred from homology"/>
<evidence type="ECO:0000256" key="5">
    <source>
        <dbReference type="ARBA" id="ARBA00022475"/>
    </source>
</evidence>
<protein>
    <recommendedName>
        <fullName evidence="3">Flagellar FliJ protein</fullName>
    </recommendedName>
</protein>
<keyword evidence="6" id="KW-0145">Chemotaxis</keyword>
<dbReference type="Gene3D" id="1.10.287.1700">
    <property type="match status" value="1"/>
</dbReference>
<keyword evidence="4" id="KW-0813">Transport</keyword>
<reference evidence="12 13" key="1">
    <citation type="submission" date="2019-08" db="EMBL/GenBank/DDBJ databases">
        <title>Complete genome sequence of Thermosulfurimonas marina SU872T, an anaerobic thermophilic chemolithoautotrophic bacterium isolated from a shallow marine hydrothermal vent.</title>
        <authorList>
            <person name="Allioux M."/>
            <person name="Jebbar M."/>
            <person name="Slobodkina G."/>
            <person name="Slobodkin A."/>
            <person name="Moalic Y."/>
            <person name="Frolova A."/>
            <person name="Shao Z."/>
            <person name="Alain K."/>
        </authorList>
    </citation>
    <scope>NUCLEOTIDE SEQUENCE [LARGE SCALE GENOMIC DNA]</scope>
    <source>
        <strain evidence="12 13">SU872</strain>
    </source>
</reference>
<comment type="similarity">
    <text evidence="2">Belongs to the FliJ family.</text>
</comment>
<keyword evidence="11" id="KW-0175">Coiled coil</keyword>
<evidence type="ECO:0000256" key="10">
    <source>
        <dbReference type="ARBA" id="ARBA00023225"/>
    </source>
</evidence>
<evidence type="ECO:0000256" key="4">
    <source>
        <dbReference type="ARBA" id="ARBA00022448"/>
    </source>
</evidence>
<evidence type="ECO:0000256" key="2">
    <source>
        <dbReference type="ARBA" id="ARBA00010004"/>
    </source>
</evidence>
<dbReference type="RefSeq" id="WP_168720205.1">
    <property type="nucleotide sequence ID" value="NZ_CP042909.1"/>
</dbReference>
<dbReference type="Proteomes" id="UP000501253">
    <property type="component" value="Chromosome"/>
</dbReference>
<keyword evidence="5" id="KW-1003">Cell membrane</keyword>
<feature type="coiled-coil region" evidence="11">
    <location>
        <begin position="78"/>
        <end position="112"/>
    </location>
</feature>
<keyword evidence="7" id="KW-1005">Bacterial flagellum biogenesis</keyword>
<dbReference type="InterPro" id="IPR012823">
    <property type="entry name" value="Flagell_FliJ"/>
</dbReference>
<dbReference type="GO" id="GO:0005886">
    <property type="term" value="C:plasma membrane"/>
    <property type="evidence" value="ECO:0007669"/>
    <property type="project" value="UniProtKB-SubCell"/>
</dbReference>
<comment type="subcellular location">
    <subcellularLocation>
        <location evidence="1">Cell membrane</location>
        <topology evidence="1">Peripheral membrane protein</topology>
        <orientation evidence="1">Cytoplasmic side</orientation>
    </subcellularLocation>
</comment>
<keyword evidence="8" id="KW-0653">Protein transport</keyword>
<evidence type="ECO:0000256" key="7">
    <source>
        <dbReference type="ARBA" id="ARBA00022795"/>
    </source>
</evidence>
<keyword evidence="9" id="KW-0472">Membrane</keyword>
<evidence type="ECO:0000256" key="9">
    <source>
        <dbReference type="ARBA" id="ARBA00023136"/>
    </source>
</evidence>
<dbReference type="AlphaFoldDB" id="A0A6H1WUS4"/>
<evidence type="ECO:0000313" key="13">
    <source>
        <dbReference type="Proteomes" id="UP000501253"/>
    </source>
</evidence>
<dbReference type="EMBL" id="CP042909">
    <property type="protein sequence ID" value="QJA06856.1"/>
    <property type="molecule type" value="Genomic_DNA"/>
</dbReference>
<organism evidence="12 13">
    <name type="scientific">Thermosulfurimonas marina</name>
    <dbReference type="NCBI Taxonomy" id="2047767"/>
    <lineage>
        <taxon>Bacteria</taxon>
        <taxon>Pseudomonadati</taxon>
        <taxon>Thermodesulfobacteriota</taxon>
        <taxon>Thermodesulfobacteria</taxon>
        <taxon>Thermodesulfobacteriales</taxon>
        <taxon>Thermodesulfobacteriaceae</taxon>
        <taxon>Thermosulfurimonas</taxon>
    </lineage>
</organism>
<evidence type="ECO:0000256" key="6">
    <source>
        <dbReference type="ARBA" id="ARBA00022500"/>
    </source>
</evidence>
<dbReference type="GO" id="GO:0009288">
    <property type="term" value="C:bacterial-type flagellum"/>
    <property type="evidence" value="ECO:0007669"/>
    <property type="project" value="InterPro"/>
</dbReference>
<dbReference type="GO" id="GO:0006935">
    <property type="term" value="P:chemotaxis"/>
    <property type="evidence" value="ECO:0007669"/>
    <property type="project" value="UniProtKB-KW"/>
</dbReference>
<evidence type="ECO:0000256" key="3">
    <source>
        <dbReference type="ARBA" id="ARBA00020392"/>
    </source>
</evidence>
<accession>A0A6H1WUS4</accession>
<name>A0A6H1WUS4_9BACT</name>
<keyword evidence="13" id="KW-1185">Reference proteome</keyword>
<dbReference type="InterPro" id="IPR053716">
    <property type="entry name" value="Flag_assembly_chemotaxis_eff"/>
</dbReference>
<dbReference type="Pfam" id="PF02050">
    <property type="entry name" value="FliJ"/>
    <property type="match status" value="1"/>
</dbReference>
<evidence type="ECO:0000313" key="12">
    <source>
        <dbReference type="EMBL" id="QJA06856.1"/>
    </source>
</evidence>
<gene>
    <name evidence="12" type="ORF">FVE67_08670</name>
</gene>
<dbReference type="GO" id="GO:0044781">
    <property type="term" value="P:bacterial-type flagellum organization"/>
    <property type="evidence" value="ECO:0007669"/>
    <property type="project" value="UniProtKB-KW"/>
</dbReference>
<dbReference type="KEGG" id="tmai:FVE67_08670"/>
<evidence type="ECO:0000256" key="11">
    <source>
        <dbReference type="SAM" id="Coils"/>
    </source>
</evidence>
<dbReference type="GO" id="GO:0015031">
    <property type="term" value="P:protein transport"/>
    <property type="evidence" value="ECO:0007669"/>
    <property type="project" value="UniProtKB-KW"/>
</dbReference>
<evidence type="ECO:0000256" key="8">
    <source>
        <dbReference type="ARBA" id="ARBA00022927"/>
    </source>
</evidence>
<sequence>MRRPPRILDTLTYIRELREERARERFGLAVRALQVALEESEALQRTQREYFQSLAGRRLDGGSLRLWGEGLEATFLERHRAEERLRAREKEVETLRAELARAHRERRAAETLRERRWRTWLAEEEKRFLREMDDLTLMRRARLGRP</sequence>
<keyword evidence="10" id="KW-1006">Bacterial flagellum protein export</keyword>
<evidence type="ECO:0000256" key="1">
    <source>
        <dbReference type="ARBA" id="ARBA00004413"/>
    </source>
</evidence>